<dbReference type="Proteomes" id="UP001431429">
    <property type="component" value="Unassembled WGS sequence"/>
</dbReference>
<reference evidence="1" key="1">
    <citation type="submission" date="2022-06" db="EMBL/GenBank/DDBJ databases">
        <title>Genome public.</title>
        <authorList>
            <person name="Sun Q."/>
        </authorList>
    </citation>
    <scope>NUCLEOTIDE SEQUENCE</scope>
    <source>
        <strain evidence="1">CWNU-1</strain>
    </source>
</reference>
<evidence type="ECO:0000313" key="2">
    <source>
        <dbReference type="Proteomes" id="UP001431429"/>
    </source>
</evidence>
<name>A0ABT0V3I1_9ACTN</name>
<accession>A0ABT0V3I1</accession>
<evidence type="ECO:0000313" key="1">
    <source>
        <dbReference type="EMBL" id="MCM2393941.1"/>
    </source>
</evidence>
<organism evidence="1 2">
    <name type="scientific">Streptomyces albipurpureus</name>
    <dbReference type="NCBI Taxonomy" id="2897419"/>
    <lineage>
        <taxon>Bacteria</taxon>
        <taxon>Bacillati</taxon>
        <taxon>Actinomycetota</taxon>
        <taxon>Actinomycetes</taxon>
        <taxon>Kitasatosporales</taxon>
        <taxon>Streptomycetaceae</taxon>
        <taxon>Streptomyces</taxon>
    </lineage>
</organism>
<proteinExistence type="predicted"/>
<gene>
    <name evidence="1" type="ORF">NBG84_37695</name>
</gene>
<sequence length="67" mass="7405">MTPEELFPDISPDPIAYCCDCARLTRAPITIRHIGSTNRPGTTLYACPDCFPRLDPGPTPADMVRKK</sequence>
<dbReference type="RefSeq" id="WP_250924232.1">
    <property type="nucleotide sequence ID" value="NZ_JAMQAW010000096.1"/>
</dbReference>
<protein>
    <recommendedName>
        <fullName evidence="3">Small CPxCG-related zinc finger protein</fullName>
    </recommendedName>
</protein>
<dbReference type="EMBL" id="JAMQAW010000096">
    <property type="protein sequence ID" value="MCM2393941.1"/>
    <property type="molecule type" value="Genomic_DNA"/>
</dbReference>
<comment type="caution">
    <text evidence="1">The sequence shown here is derived from an EMBL/GenBank/DDBJ whole genome shotgun (WGS) entry which is preliminary data.</text>
</comment>
<keyword evidence="2" id="KW-1185">Reference proteome</keyword>
<evidence type="ECO:0008006" key="3">
    <source>
        <dbReference type="Google" id="ProtNLM"/>
    </source>
</evidence>